<dbReference type="Pfam" id="PF13646">
    <property type="entry name" value="HEAT_2"/>
    <property type="match status" value="1"/>
</dbReference>
<sequence>MVQRDWFPVLDTYWLDDLSPFQLLLGTLVVGSITTALILVGYIFVLMVIRNRRKRWADTLQARIEDEISIWLAGDYSTWELVISFREELKKDPRAGGVILTVILATSKLFRQEGQAALRELLTSLNLHRTCYRLLKSGHWYEQAYATRIISQLQMVLALPLLKRKLTTRNMTLRLELITAMVSLGDQTWLRDVENTSFRLSDWEQILLLERFRRMDISQLPPFDAWLTSSHPDWMLFGIRLCRHFNRFDKVTELGGLLRTDNERIQMAVLDAFEYLGSPETIPFLIDYIRKATGERLIRALQVLGNQGDPDVIDLIVGYTDHTDGTVRFTALKALKEIGLSRDELAGLTTEPRYIDHLFDPKLS</sequence>
<accession>A0A418MAE0</accession>
<keyword evidence="3" id="KW-1185">Reference proteome</keyword>
<reference evidence="2 3" key="1">
    <citation type="submission" date="2018-08" db="EMBL/GenBank/DDBJ databases">
        <title>Fibrisoma montanum sp. nov., isolated from Danxia mountain soil.</title>
        <authorList>
            <person name="Huang Y."/>
        </authorList>
    </citation>
    <scope>NUCLEOTIDE SEQUENCE [LARGE SCALE GENOMIC DNA]</scope>
    <source>
        <strain evidence="2 3">HYT19</strain>
    </source>
</reference>
<evidence type="ECO:0000256" key="1">
    <source>
        <dbReference type="SAM" id="Phobius"/>
    </source>
</evidence>
<dbReference type="InterPro" id="IPR011989">
    <property type="entry name" value="ARM-like"/>
</dbReference>
<keyword evidence="1" id="KW-0472">Membrane</keyword>
<evidence type="ECO:0000313" key="3">
    <source>
        <dbReference type="Proteomes" id="UP000283523"/>
    </source>
</evidence>
<dbReference type="EMBL" id="QXED01000003">
    <property type="protein sequence ID" value="RIV23316.1"/>
    <property type="molecule type" value="Genomic_DNA"/>
</dbReference>
<dbReference type="OrthoDB" id="1454284at2"/>
<organism evidence="2 3">
    <name type="scientific">Fibrisoma montanum</name>
    <dbReference type="NCBI Taxonomy" id="2305895"/>
    <lineage>
        <taxon>Bacteria</taxon>
        <taxon>Pseudomonadati</taxon>
        <taxon>Bacteroidota</taxon>
        <taxon>Cytophagia</taxon>
        <taxon>Cytophagales</taxon>
        <taxon>Spirosomataceae</taxon>
        <taxon>Fibrisoma</taxon>
    </lineage>
</organism>
<feature type="transmembrane region" description="Helical" evidence="1">
    <location>
        <begin position="20"/>
        <end position="45"/>
    </location>
</feature>
<evidence type="ECO:0000313" key="2">
    <source>
        <dbReference type="EMBL" id="RIV23316.1"/>
    </source>
</evidence>
<name>A0A418MAE0_9BACT</name>
<comment type="caution">
    <text evidence="2">The sequence shown here is derived from an EMBL/GenBank/DDBJ whole genome shotgun (WGS) entry which is preliminary data.</text>
</comment>
<keyword evidence="1" id="KW-0812">Transmembrane</keyword>
<dbReference type="AlphaFoldDB" id="A0A418MAE0"/>
<dbReference type="SUPFAM" id="SSF48371">
    <property type="entry name" value="ARM repeat"/>
    <property type="match status" value="1"/>
</dbReference>
<proteinExistence type="predicted"/>
<dbReference type="Gene3D" id="1.25.10.10">
    <property type="entry name" value="Leucine-rich Repeat Variant"/>
    <property type="match status" value="1"/>
</dbReference>
<keyword evidence="1" id="KW-1133">Transmembrane helix</keyword>
<dbReference type="InterPro" id="IPR016024">
    <property type="entry name" value="ARM-type_fold"/>
</dbReference>
<gene>
    <name evidence="2" type="ORF">DYU11_09930</name>
</gene>
<protein>
    <submittedName>
        <fullName evidence="2">HEAT repeat domain-containing protein</fullName>
    </submittedName>
</protein>
<dbReference type="Proteomes" id="UP000283523">
    <property type="component" value="Unassembled WGS sequence"/>
</dbReference>